<name>Q89KY4_BRADU</name>
<dbReference type="EMBL" id="BA000040">
    <property type="protein sequence ID" value="BAC50029.1"/>
    <property type="molecule type" value="Genomic_DNA"/>
</dbReference>
<organism evidence="2 3">
    <name type="scientific">Bradyrhizobium diazoefficiens (strain JCM 10833 / BCRC 13528 / IAM 13628 / NBRC 14792 / USDA 110)</name>
    <dbReference type="NCBI Taxonomy" id="224911"/>
    <lineage>
        <taxon>Bacteria</taxon>
        <taxon>Pseudomonadati</taxon>
        <taxon>Pseudomonadota</taxon>
        <taxon>Alphaproteobacteria</taxon>
        <taxon>Hyphomicrobiales</taxon>
        <taxon>Nitrobacteraceae</taxon>
        <taxon>Bradyrhizobium</taxon>
    </lineage>
</organism>
<feature type="region of interest" description="Disordered" evidence="1">
    <location>
        <begin position="32"/>
        <end position="67"/>
    </location>
</feature>
<dbReference type="HOGENOM" id="CLU_2104298_0_0_5"/>
<keyword evidence="3" id="KW-1185">Reference proteome</keyword>
<dbReference type="AlphaFoldDB" id="Q89KY4"/>
<dbReference type="InParanoid" id="Q89KY4"/>
<dbReference type="Proteomes" id="UP000002526">
    <property type="component" value="Chromosome"/>
</dbReference>
<reference evidence="3" key="1">
    <citation type="journal article" date="2002" name="DNA Res.">
        <title>Complete genomic sequence of nitrogen-fixing symbiotic bacterium Bradyrhizobium japonicum USDA110.</title>
        <authorList>
            <person name="Kaneko T."/>
            <person name="Nakamura Y."/>
            <person name="Sato S."/>
            <person name="Minamisawa K."/>
            <person name="Uchiumi T."/>
            <person name="Sasamoto S."/>
            <person name="Watanabe A."/>
            <person name="Idesawa K."/>
            <person name="Iriguchi M."/>
            <person name="Kawashima K."/>
            <person name="Kohara M."/>
            <person name="Matsumoto M."/>
            <person name="Shimpo S."/>
            <person name="Tsuruoka H."/>
            <person name="Wada T."/>
            <person name="Yamada M."/>
            <person name="Tabata S."/>
        </authorList>
    </citation>
    <scope>NUCLEOTIDE SEQUENCE [LARGE SCALE GENOMIC DNA]</scope>
    <source>
        <strain evidence="3">JCM 10833 / BCRC 13528 / IAM 13628 / NBRC 14792 / USDA 110</strain>
    </source>
</reference>
<dbReference type="OrthoDB" id="8255735at2"/>
<proteinExistence type="predicted"/>
<evidence type="ECO:0000256" key="1">
    <source>
        <dbReference type="SAM" id="MobiDB-lite"/>
    </source>
</evidence>
<dbReference type="EnsemblBacteria" id="BAC50029">
    <property type="protein sequence ID" value="BAC50029"/>
    <property type="gene ID" value="BAC50029"/>
</dbReference>
<sequence>MHRRHPPTRIVNRRHAFASSRRISPELCLIAPPSQSRGRREGRVPDGTRGLLRESTRRETAQQHTGVANHSAFPAQWLDGLCRALPGAEFVLASLTLAKVADIAPVDATAASARA</sequence>
<dbReference type="KEGG" id="bja:blr4764"/>
<evidence type="ECO:0000313" key="2">
    <source>
        <dbReference type="EMBL" id="BAC50029.1"/>
    </source>
</evidence>
<protein>
    <submittedName>
        <fullName evidence="2">Blr4764 protein</fullName>
    </submittedName>
</protein>
<gene>
    <name evidence="2" type="ordered locus">blr4764</name>
</gene>
<feature type="compositionally biased region" description="Basic and acidic residues" evidence="1">
    <location>
        <begin position="38"/>
        <end position="61"/>
    </location>
</feature>
<evidence type="ECO:0000313" key="3">
    <source>
        <dbReference type="Proteomes" id="UP000002526"/>
    </source>
</evidence>
<accession>Q89KY4</accession>